<evidence type="ECO:0000313" key="6">
    <source>
        <dbReference type="EMBL" id="GMS82541.1"/>
    </source>
</evidence>
<comment type="subcellular location">
    <subcellularLocation>
        <location evidence="1">Membrane</location>
        <topology evidence="1">Multi-pass membrane protein</topology>
    </subcellularLocation>
</comment>
<evidence type="ECO:0000256" key="2">
    <source>
        <dbReference type="ARBA" id="ARBA00022692"/>
    </source>
</evidence>
<feature type="non-terminal residue" evidence="6">
    <location>
        <position position="326"/>
    </location>
</feature>
<protein>
    <recommendedName>
        <fullName evidence="5">ABC transmembrane type-1 domain-containing protein</fullName>
    </recommendedName>
</protein>
<dbReference type="SUPFAM" id="SSF90123">
    <property type="entry name" value="ABC transporter transmembrane region"/>
    <property type="match status" value="1"/>
</dbReference>
<keyword evidence="8" id="KW-1185">Reference proteome</keyword>
<feature type="non-terminal residue" evidence="6">
    <location>
        <position position="1"/>
    </location>
</feature>
<dbReference type="InterPro" id="IPR011527">
    <property type="entry name" value="ABC1_TM_dom"/>
</dbReference>
<dbReference type="Pfam" id="PF00664">
    <property type="entry name" value="ABC_membrane"/>
    <property type="match status" value="1"/>
</dbReference>
<comment type="caution">
    <text evidence="6">The sequence shown here is derived from an EMBL/GenBank/DDBJ whole genome shotgun (WGS) entry which is preliminary data.</text>
</comment>
<evidence type="ECO:0000256" key="1">
    <source>
        <dbReference type="ARBA" id="ARBA00004141"/>
    </source>
</evidence>
<dbReference type="InterPro" id="IPR036640">
    <property type="entry name" value="ABC1_TM_sf"/>
</dbReference>
<dbReference type="InterPro" id="IPR039421">
    <property type="entry name" value="Type_1_exporter"/>
</dbReference>
<dbReference type="Proteomes" id="UP001432027">
    <property type="component" value="Unassembled WGS sequence"/>
</dbReference>
<keyword evidence="2" id="KW-0812">Transmembrane</keyword>
<dbReference type="EMBL" id="BTSX01000002">
    <property type="protein sequence ID" value="GMS82541.1"/>
    <property type="molecule type" value="Genomic_DNA"/>
</dbReference>
<dbReference type="GO" id="GO:0005524">
    <property type="term" value="F:ATP binding"/>
    <property type="evidence" value="ECO:0007669"/>
    <property type="project" value="InterPro"/>
</dbReference>
<keyword evidence="4" id="KW-0472">Membrane</keyword>
<evidence type="ECO:0000313" key="8">
    <source>
        <dbReference type="Proteomes" id="UP001432027"/>
    </source>
</evidence>
<proteinExistence type="predicted"/>
<dbReference type="PANTHER" id="PTHR43394:SF19">
    <property type="entry name" value="ABC TRANSPORTER B FAMILY"/>
    <property type="match status" value="1"/>
</dbReference>
<dbReference type="GO" id="GO:0015421">
    <property type="term" value="F:ABC-type oligopeptide transporter activity"/>
    <property type="evidence" value="ECO:0007669"/>
    <property type="project" value="TreeGrafter"/>
</dbReference>
<dbReference type="GO" id="GO:0016020">
    <property type="term" value="C:membrane"/>
    <property type="evidence" value="ECO:0007669"/>
    <property type="project" value="UniProtKB-SubCell"/>
</dbReference>
<evidence type="ECO:0000256" key="4">
    <source>
        <dbReference type="ARBA" id="ARBA00023136"/>
    </source>
</evidence>
<dbReference type="InterPro" id="IPR027417">
    <property type="entry name" value="P-loop_NTPase"/>
</dbReference>
<dbReference type="Gene3D" id="1.20.1560.10">
    <property type="entry name" value="ABC transporter type 1, transmembrane domain"/>
    <property type="match status" value="1"/>
</dbReference>
<dbReference type="SUPFAM" id="SSF52540">
    <property type="entry name" value="P-loop containing nucleoside triphosphate hydrolases"/>
    <property type="match status" value="1"/>
</dbReference>
<dbReference type="PROSITE" id="PS50929">
    <property type="entry name" value="ABC_TM1F"/>
    <property type="match status" value="1"/>
</dbReference>
<gene>
    <name evidence="6" type="ORF">PENTCL1PPCAC_4716</name>
    <name evidence="7" type="ORF">PENTCL1PPCAC_4719</name>
</gene>
<evidence type="ECO:0000259" key="5">
    <source>
        <dbReference type="PROSITE" id="PS50929"/>
    </source>
</evidence>
<dbReference type="AlphaFoldDB" id="A0AAV5SGP6"/>
<dbReference type="InterPro" id="IPR003439">
    <property type="entry name" value="ABC_transporter-like_ATP-bd"/>
</dbReference>
<dbReference type="EMBL" id="BTSX01000002">
    <property type="protein sequence ID" value="GMS82544.1"/>
    <property type="molecule type" value="Genomic_DNA"/>
</dbReference>
<feature type="domain" description="ABC transmembrane type-1" evidence="5">
    <location>
        <begin position="1"/>
        <end position="231"/>
    </location>
</feature>
<keyword evidence="3" id="KW-1133">Transmembrane helix</keyword>
<evidence type="ECO:0000256" key="3">
    <source>
        <dbReference type="ARBA" id="ARBA00022989"/>
    </source>
</evidence>
<organism evidence="6 8">
    <name type="scientific">Pristionchus entomophagus</name>
    <dbReference type="NCBI Taxonomy" id="358040"/>
    <lineage>
        <taxon>Eukaryota</taxon>
        <taxon>Metazoa</taxon>
        <taxon>Ecdysozoa</taxon>
        <taxon>Nematoda</taxon>
        <taxon>Chromadorea</taxon>
        <taxon>Rhabditida</taxon>
        <taxon>Rhabditina</taxon>
        <taxon>Diplogasteromorpha</taxon>
        <taxon>Diplogasteroidea</taxon>
        <taxon>Neodiplogasteridae</taxon>
        <taxon>Pristionchus</taxon>
    </lineage>
</organism>
<dbReference type="Gene3D" id="3.40.50.300">
    <property type="entry name" value="P-loop containing nucleotide triphosphate hydrolases"/>
    <property type="match status" value="1"/>
</dbReference>
<dbReference type="PANTHER" id="PTHR43394">
    <property type="entry name" value="ATP-DEPENDENT PERMEASE MDL1, MITOCHONDRIAL"/>
    <property type="match status" value="1"/>
</dbReference>
<reference evidence="6" key="1">
    <citation type="submission" date="2023-10" db="EMBL/GenBank/DDBJ databases">
        <title>Genome assembly of Pristionchus species.</title>
        <authorList>
            <person name="Yoshida K."/>
            <person name="Sommer R.J."/>
        </authorList>
    </citation>
    <scope>NUCLEOTIDE SEQUENCE</scope>
    <source>
        <strain evidence="6">RS0144</strain>
    </source>
</reference>
<sequence>FSMVIAGVRGGQWMYLTTLTSSRMRKDLYKTVMRQEIAFFDEHKTGQIVSRVTSDVSNVGLGISYNINHSLRNCLTLGGKLLFMATLSWKLTVINLIVCPISFYVTKVYGEYEEKTGAELGESSANFHQAAQETIRTVRAFAAEDLSAKRFEEIVDNADKIKLRESIARTCLHFTNDLYYNVIYGFTLIAGAHLVSIGQLEAATLVTFMMYQVEIGGHIVELNWSIPQMMGTLGKSRKFCEFLLRKAKIQNEGRVIVPVKGDINMENVHFTYPSRPENPVLQNLSLHVREGETLALVGPSGGGKSTIVSLLERFYLPDSGLITLDD</sequence>
<dbReference type="FunFam" id="1.20.1560.10:FF:000154">
    <property type="entry name" value="HAlF transporter (PGP related)"/>
    <property type="match status" value="1"/>
</dbReference>
<evidence type="ECO:0000313" key="7">
    <source>
        <dbReference type="EMBL" id="GMS82544.1"/>
    </source>
</evidence>
<accession>A0AAV5SGP6</accession>
<dbReference type="GO" id="GO:0016887">
    <property type="term" value="F:ATP hydrolysis activity"/>
    <property type="evidence" value="ECO:0007669"/>
    <property type="project" value="InterPro"/>
</dbReference>
<name>A0AAV5SGP6_9BILA</name>
<dbReference type="Pfam" id="PF00005">
    <property type="entry name" value="ABC_tran"/>
    <property type="match status" value="1"/>
</dbReference>